<dbReference type="Gene3D" id="2.150.10.10">
    <property type="entry name" value="Serralysin-like metalloprotease, C-terminal"/>
    <property type="match status" value="3"/>
</dbReference>
<organism evidence="4 5">
    <name type="scientific">Sulfitobacter donghicola DSW-25 = KCTC 12864 = JCM 14565</name>
    <dbReference type="NCBI Taxonomy" id="1300350"/>
    <lineage>
        <taxon>Bacteria</taxon>
        <taxon>Pseudomonadati</taxon>
        <taxon>Pseudomonadota</taxon>
        <taxon>Alphaproteobacteria</taxon>
        <taxon>Rhodobacterales</taxon>
        <taxon>Roseobacteraceae</taxon>
        <taxon>Sulfitobacter</taxon>
    </lineage>
</organism>
<dbReference type="InterPro" id="IPR001343">
    <property type="entry name" value="Hemolysn_Ca-bd"/>
</dbReference>
<dbReference type="GO" id="GO:0005509">
    <property type="term" value="F:calcium ion binding"/>
    <property type="evidence" value="ECO:0007669"/>
    <property type="project" value="InterPro"/>
</dbReference>
<evidence type="ECO:0000256" key="3">
    <source>
        <dbReference type="SAM" id="SignalP"/>
    </source>
</evidence>
<dbReference type="STRING" id="1300350.Z948_3055"/>
<evidence type="ECO:0000256" key="2">
    <source>
        <dbReference type="ARBA" id="ARBA00022525"/>
    </source>
</evidence>
<gene>
    <name evidence="4" type="ORF">DSW25_10840</name>
</gene>
<reference evidence="4 5" key="1">
    <citation type="submission" date="2014-01" db="EMBL/GenBank/DDBJ databases">
        <title>Sulfitobacter donghicola JCM 14565 Genome Sequencing.</title>
        <authorList>
            <person name="Lai Q."/>
            <person name="Hong Z."/>
        </authorList>
    </citation>
    <scope>NUCLEOTIDE SEQUENCE [LARGE SCALE GENOMIC DNA]</scope>
    <source>
        <strain evidence="4 5">JCM 14565</strain>
    </source>
</reference>
<comment type="caution">
    <text evidence="4">The sequence shown here is derived from an EMBL/GenBank/DDBJ whole genome shotgun (WGS) entry which is preliminary data.</text>
</comment>
<feature type="chain" id="PRO_5001691531" evidence="3">
    <location>
        <begin position="18"/>
        <end position="304"/>
    </location>
</feature>
<evidence type="ECO:0000256" key="1">
    <source>
        <dbReference type="ARBA" id="ARBA00004613"/>
    </source>
</evidence>
<sequence length="304" mass="31201">MLMLLGLALPLAALGFAFDGGSDDEDSVELVGTEADDRFEGELGDDFIDGQAGDDVMNGRAGNDTIFGREGDDVLQGEDGDDMLCSGDGDDVITGNTGQDLLEGQEGNDFVSGDYGWDTVRGNEGEDTVIGGRGGDVLAGNQGDDVLFGGIIEGVPLNLEELTELRDGGSLADINGGIDMRDDSLGNELYGGSGNDQLIIGSGDQATGGTGEDTFNIMSEQNTVMMATITDFDTAEDAITVIVEDTAEDADITVSEDGGDAVIQMGDTVLARVEGAGGTLQAEDVTLVAQNAIEAMFDPNGAAA</sequence>
<comment type="subcellular location">
    <subcellularLocation>
        <location evidence="1">Secreted</location>
    </subcellularLocation>
</comment>
<proteinExistence type="predicted"/>
<accession>A0A073IGN6</accession>
<keyword evidence="2" id="KW-0964">Secreted</keyword>
<evidence type="ECO:0000313" key="5">
    <source>
        <dbReference type="Proteomes" id="UP000027734"/>
    </source>
</evidence>
<keyword evidence="3" id="KW-0732">Signal</keyword>
<dbReference type="PRINTS" id="PR00313">
    <property type="entry name" value="CABNDNGRPT"/>
</dbReference>
<dbReference type="AlphaFoldDB" id="A0A073IGN6"/>
<dbReference type="Pfam" id="PF00353">
    <property type="entry name" value="HemolysinCabind"/>
    <property type="match status" value="3"/>
</dbReference>
<dbReference type="Proteomes" id="UP000027734">
    <property type="component" value="Unassembled WGS sequence"/>
</dbReference>
<dbReference type="PANTHER" id="PTHR38340">
    <property type="entry name" value="S-LAYER PROTEIN"/>
    <property type="match status" value="1"/>
</dbReference>
<dbReference type="InterPro" id="IPR050557">
    <property type="entry name" value="RTX_toxin/Mannuronan_C5-epim"/>
</dbReference>
<dbReference type="GO" id="GO:0005576">
    <property type="term" value="C:extracellular region"/>
    <property type="evidence" value="ECO:0007669"/>
    <property type="project" value="UniProtKB-SubCell"/>
</dbReference>
<feature type="signal peptide" evidence="3">
    <location>
        <begin position="1"/>
        <end position="17"/>
    </location>
</feature>
<dbReference type="EMBL" id="JAMC01000003">
    <property type="protein sequence ID" value="KEJ89493.1"/>
    <property type="molecule type" value="Genomic_DNA"/>
</dbReference>
<keyword evidence="5" id="KW-1185">Reference proteome</keyword>
<dbReference type="SUPFAM" id="SSF51120">
    <property type="entry name" value="beta-Roll"/>
    <property type="match status" value="2"/>
</dbReference>
<protein>
    <submittedName>
        <fullName evidence="4">Type I secretion protein</fullName>
    </submittedName>
</protein>
<dbReference type="PANTHER" id="PTHR38340:SF1">
    <property type="entry name" value="S-LAYER PROTEIN"/>
    <property type="match status" value="1"/>
</dbReference>
<evidence type="ECO:0000313" key="4">
    <source>
        <dbReference type="EMBL" id="KEJ89493.1"/>
    </source>
</evidence>
<name>A0A073IGN6_9RHOB</name>
<dbReference type="InterPro" id="IPR011049">
    <property type="entry name" value="Serralysin-like_metalloprot_C"/>
</dbReference>
<dbReference type="eggNOG" id="COG2931">
    <property type="taxonomic scope" value="Bacteria"/>
</dbReference>